<dbReference type="InterPro" id="IPR036388">
    <property type="entry name" value="WH-like_DNA-bd_sf"/>
</dbReference>
<dbReference type="RefSeq" id="WP_379788246.1">
    <property type="nucleotide sequence ID" value="NZ_JBHSHL010000022.1"/>
</dbReference>
<dbReference type="InterPro" id="IPR001279">
    <property type="entry name" value="Metallo-B-lactamas"/>
</dbReference>
<evidence type="ECO:0000259" key="1">
    <source>
        <dbReference type="SMART" id="SM00849"/>
    </source>
</evidence>
<reference evidence="3" key="1">
    <citation type="journal article" date="2019" name="Int. J. Syst. Evol. Microbiol.">
        <title>The Global Catalogue of Microorganisms (GCM) 10K type strain sequencing project: providing services to taxonomists for standard genome sequencing and annotation.</title>
        <authorList>
            <consortium name="The Broad Institute Genomics Platform"/>
            <consortium name="The Broad Institute Genome Sequencing Center for Infectious Disease"/>
            <person name="Wu L."/>
            <person name="Ma J."/>
        </authorList>
    </citation>
    <scope>NUCLEOTIDE SEQUENCE [LARGE SCALE GENOMIC DNA]</scope>
    <source>
        <strain evidence="3">CCUG 46385</strain>
    </source>
</reference>
<gene>
    <name evidence="2" type="ORF">ACFO4R_06500</name>
</gene>
<sequence length="328" mass="37886">MKELYKNIFAGDVILPKSPLKSINSYIIKGEERSLVIDTGFDHPESEEAFFAQFDELSLQAGRVDLYLTHLHADHTGLCYKFQERFGGKIYCSKIDADYINSMANKDYFTTHQYRPEFLGLENDGHFFDHHPAVLYGPKHPVDIIPVKEGDVLSVGDYRLEVISVPGHTPDHTALYERTHKLLFSGDHILDKITPNISFWRFEYGDILGTYLNSLEKVYRMDVDIVFPSHRVVVHDHRKRIDELIAHHEDRLNDIRNILADGGKKTATEVASRMHWDFRAKDFESFPPNQKWFACGEAMAHLVHLEAKGEVRMIHTSDLEPVLFYREG</sequence>
<keyword evidence="3" id="KW-1185">Reference proteome</keyword>
<dbReference type="PANTHER" id="PTHR23131:SF4">
    <property type="entry name" value="METALLO-BETA-LACTAMASE SUPERFAMILY POTEIN"/>
    <property type="match status" value="1"/>
</dbReference>
<dbReference type="Gene3D" id="1.10.10.10">
    <property type="entry name" value="Winged helix-like DNA-binding domain superfamily/Winged helix DNA-binding domain"/>
    <property type="match status" value="1"/>
</dbReference>
<comment type="caution">
    <text evidence="2">The sequence shown here is derived from an EMBL/GenBank/DDBJ whole genome shotgun (WGS) entry which is preliminary data.</text>
</comment>
<dbReference type="PANTHER" id="PTHR23131">
    <property type="entry name" value="ENDORIBONUCLEASE LACTB2"/>
    <property type="match status" value="1"/>
</dbReference>
<accession>A0ABV9QMV2</accession>
<dbReference type="EMBL" id="JBHSHL010000022">
    <property type="protein sequence ID" value="MFC4804731.1"/>
    <property type="molecule type" value="Genomic_DNA"/>
</dbReference>
<dbReference type="InterPro" id="IPR036866">
    <property type="entry name" value="RibonucZ/Hydroxyglut_hydro"/>
</dbReference>
<dbReference type="InterPro" id="IPR050662">
    <property type="entry name" value="Sec-metab_biosynth-thioest"/>
</dbReference>
<dbReference type="SUPFAM" id="SSF56281">
    <property type="entry name" value="Metallo-hydrolase/oxidoreductase"/>
    <property type="match status" value="1"/>
</dbReference>
<dbReference type="CDD" id="cd07725">
    <property type="entry name" value="TTHA1429-like_MBL-fold"/>
    <property type="match status" value="1"/>
</dbReference>
<evidence type="ECO:0000313" key="3">
    <source>
        <dbReference type="Proteomes" id="UP001595916"/>
    </source>
</evidence>
<dbReference type="Pfam" id="PF00753">
    <property type="entry name" value="Lactamase_B"/>
    <property type="match status" value="1"/>
</dbReference>
<protein>
    <submittedName>
        <fullName evidence="2">MBL fold metallo-hydrolase</fullName>
    </submittedName>
</protein>
<dbReference type="Gene3D" id="3.60.15.10">
    <property type="entry name" value="Ribonuclease Z/Hydroxyacylglutathione hydrolase-like"/>
    <property type="match status" value="1"/>
</dbReference>
<dbReference type="Proteomes" id="UP001595916">
    <property type="component" value="Unassembled WGS sequence"/>
</dbReference>
<proteinExistence type="predicted"/>
<organism evidence="2 3">
    <name type="scientific">Filifactor villosus</name>
    <dbReference type="NCBI Taxonomy" id="29374"/>
    <lineage>
        <taxon>Bacteria</taxon>
        <taxon>Bacillati</taxon>
        <taxon>Bacillota</taxon>
        <taxon>Clostridia</taxon>
        <taxon>Peptostreptococcales</taxon>
        <taxon>Filifactoraceae</taxon>
        <taxon>Filifactor</taxon>
    </lineage>
</organism>
<feature type="domain" description="Metallo-beta-lactamase" evidence="1">
    <location>
        <begin position="22"/>
        <end position="230"/>
    </location>
</feature>
<evidence type="ECO:0000313" key="2">
    <source>
        <dbReference type="EMBL" id="MFC4804731.1"/>
    </source>
</evidence>
<dbReference type="SMART" id="SM00849">
    <property type="entry name" value="Lactamase_B"/>
    <property type="match status" value="1"/>
</dbReference>
<name>A0ABV9QMV2_9FIRM</name>